<dbReference type="NCBIfam" id="TIGR01574">
    <property type="entry name" value="miaB-methiolase"/>
    <property type="match status" value="1"/>
</dbReference>
<dbReference type="FunFam" id="3.80.30.20:FF:000001">
    <property type="entry name" value="tRNA-2-methylthio-N(6)-dimethylallyladenosine synthase 2"/>
    <property type="match status" value="1"/>
</dbReference>
<evidence type="ECO:0000259" key="14">
    <source>
        <dbReference type="PROSITE" id="PS51449"/>
    </source>
</evidence>
<keyword evidence="7" id="KW-0408">Iron</keyword>
<organism evidence="16">
    <name type="scientific">uncultured Chloroflexia bacterium</name>
    <dbReference type="NCBI Taxonomy" id="1672391"/>
    <lineage>
        <taxon>Bacteria</taxon>
        <taxon>Bacillati</taxon>
        <taxon>Chloroflexota</taxon>
        <taxon>Chloroflexia</taxon>
        <taxon>environmental samples</taxon>
    </lineage>
</organism>
<dbReference type="InterPro" id="IPR038135">
    <property type="entry name" value="Methylthiotransferase_N_sf"/>
</dbReference>
<gene>
    <name evidence="16" type="ORF">AVDCRST_MAG26-1098</name>
</gene>
<evidence type="ECO:0000256" key="10">
    <source>
        <dbReference type="ARBA" id="ARBA00051425"/>
    </source>
</evidence>
<feature type="domain" description="MTTase N-terminal" evidence="14">
    <location>
        <begin position="2"/>
        <end position="119"/>
    </location>
</feature>
<dbReference type="GO" id="GO:0032324">
    <property type="term" value="P:molybdopterin cofactor biosynthetic process"/>
    <property type="evidence" value="ECO:0007669"/>
    <property type="project" value="UniProtKB-ARBA"/>
</dbReference>
<protein>
    <recommendedName>
        <fullName evidence="11">tRNA-2-methylthio-N(6)-dimethylallyladenosine synthase</fullName>
        <ecNumber evidence="9">2.8.4.3</ecNumber>
    </recommendedName>
    <alternativeName>
        <fullName evidence="13">(Dimethylallyl)adenosine tRNA methylthiotransferase MiaB</fullName>
    </alternativeName>
    <alternativeName>
        <fullName evidence="12">tRNA-i(6)A37 methylthiotransferase</fullName>
    </alternativeName>
</protein>
<dbReference type="InterPro" id="IPR007197">
    <property type="entry name" value="rSAM"/>
</dbReference>
<dbReference type="Pfam" id="PF00919">
    <property type="entry name" value="UPF0004"/>
    <property type="match status" value="1"/>
</dbReference>
<evidence type="ECO:0000256" key="7">
    <source>
        <dbReference type="ARBA" id="ARBA00023004"/>
    </source>
</evidence>
<dbReference type="PANTHER" id="PTHR43020:SF2">
    <property type="entry name" value="MITOCHONDRIAL TRNA METHYLTHIOTRANSFERASE CDK5RAP1"/>
    <property type="match status" value="1"/>
</dbReference>
<evidence type="ECO:0000256" key="1">
    <source>
        <dbReference type="ARBA" id="ARBA00001966"/>
    </source>
</evidence>
<evidence type="ECO:0000256" key="2">
    <source>
        <dbReference type="ARBA" id="ARBA00003234"/>
    </source>
</evidence>
<evidence type="ECO:0000256" key="4">
    <source>
        <dbReference type="ARBA" id="ARBA00022679"/>
    </source>
</evidence>
<dbReference type="EC" id="2.8.4.3" evidence="9"/>
<proteinExistence type="predicted"/>
<dbReference type="GO" id="GO:0051539">
    <property type="term" value="F:4 iron, 4 sulfur cluster binding"/>
    <property type="evidence" value="ECO:0007669"/>
    <property type="project" value="UniProtKB-KW"/>
</dbReference>
<evidence type="ECO:0000256" key="6">
    <source>
        <dbReference type="ARBA" id="ARBA00022723"/>
    </source>
</evidence>
<dbReference type="InterPro" id="IPR013848">
    <property type="entry name" value="Methylthiotransferase_N"/>
</dbReference>
<evidence type="ECO:0000256" key="8">
    <source>
        <dbReference type="ARBA" id="ARBA00023014"/>
    </source>
</evidence>
<comment type="function">
    <text evidence="2">Catalyzes the methylthiolation of N6-(dimethylallyl)adenosine (i(6)A), leading to the formation of 2-methylthio-N6-(dimethylallyl)adenosine (ms(2)i(6)A) at position 37 in tRNAs that read codons beginning with uridine.</text>
</comment>
<dbReference type="GO" id="GO:0035597">
    <property type="term" value="F:tRNA-2-methylthio-N(6)-dimethylallyladenosine(37) synthase activity"/>
    <property type="evidence" value="ECO:0007669"/>
    <property type="project" value="UniProtKB-EC"/>
</dbReference>
<dbReference type="PANTHER" id="PTHR43020">
    <property type="entry name" value="CDK5 REGULATORY SUBUNIT-ASSOCIATED PROTEIN 1"/>
    <property type="match status" value="1"/>
</dbReference>
<evidence type="ECO:0000256" key="5">
    <source>
        <dbReference type="ARBA" id="ARBA00022691"/>
    </source>
</evidence>
<evidence type="ECO:0000256" key="13">
    <source>
        <dbReference type="ARBA" id="ARBA00081141"/>
    </source>
</evidence>
<dbReference type="PROSITE" id="PS01278">
    <property type="entry name" value="MTTASE_RADICAL"/>
    <property type="match status" value="1"/>
</dbReference>
<reference evidence="16" key="1">
    <citation type="submission" date="2020-02" db="EMBL/GenBank/DDBJ databases">
        <authorList>
            <person name="Meier V. D."/>
        </authorList>
    </citation>
    <scope>NUCLEOTIDE SEQUENCE</scope>
    <source>
        <strain evidence="16">AVDCRST_MAG26</strain>
    </source>
</reference>
<dbReference type="Gene3D" id="3.80.30.20">
    <property type="entry name" value="tm_1862 like domain"/>
    <property type="match status" value="1"/>
</dbReference>
<dbReference type="FunFam" id="3.40.50.12160:FF:000003">
    <property type="entry name" value="CDK5 regulatory subunit-associated protein 1"/>
    <property type="match status" value="1"/>
</dbReference>
<dbReference type="Pfam" id="PF04055">
    <property type="entry name" value="Radical_SAM"/>
    <property type="match status" value="1"/>
</dbReference>
<dbReference type="InterPro" id="IPR023404">
    <property type="entry name" value="rSAM_horseshoe"/>
</dbReference>
<keyword evidence="5" id="KW-0949">S-adenosyl-L-methionine</keyword>
<dbReference type="SMART" id="SM00729">
    <property type="entry name" value="Elp3"/>
    <property type="match status" value="1"/>
</dbReference>
<dbReference type="PROSITE" id="PS51918">
    <property type="entry name" value="RADICAL_SAM"/>
    <property type="match status" value="1"/>
</dbReference>
<dbReference type="GO" id="GO:0046872">
    <property type="term" value="F:metal ion binding"/>
    <property type="evidence" value="ECO:0007669"/>
    <property type="project" value="UniProtKB-KW"/>
</dbReference>
<dbReference type="Gene3D" id="3.40.50.12160">
    <property type="entry name" value="Methylthiotransferase, N-terminal domain"/>
    <property type="match status" value="1"/>
</dbReference>
<accession>A0A6J4HTY9</accession>
<dbReference type="InterPro" id="IPR005839">
    <property type="entry name" value="Methylthiotransferase"/>
</dbReference>
<evidence type="ECO:0000256" key="12">
    <source>
        <dbReference type="ARBA" id="ARBA00080698"/>
    </source>
</evidence>
<evidence type="ECO:0000313" key="16">
    <source>
        <dbReference type="EMBL" id="CAA9233781.1"/>
    </source>
</evidence>
<evidence type="ECO:0000256" key="11">
    <source>
        <dbReference type="ARBA" id="ARBA00068570"/>
    </source>
</evidence>
<dbReference type="PROSITE" id="PS51449">
    <property type="entry name" value="MTTASE_N"/>
    <property type="match status" value="1"/>
</dbReference>
<dbReference type="InterPro" id="IPR000385">
    <property type="entry name" value="MoaA_NifB_PqqE_Fe-S-bd_CS"/>
</dbReference>
<evidence type="ECO:0000259" key="15">
    <source>
        <dbReference type="PROSITE" id="PS51918"/>
    </source>
</evidence>
<evidence type="ECO:0000256" key="3">
    <source>
        <dbReference type="ARBA" id="ARBA00022485"/>
    </source>
</evidence>
<dbReference type="NCBIfam" id="TIGR00089">
    <property type="entry name" value="MiaB/RimO family radical SAM methylthiotransferase"/>
    <property type="match status" value="1"/>
</dbReference>
<dbReference type="PROSITE" id="PS01305">
    <property type="entry name" value="MOAA_NIFB_PQQE"/>
    <property type="match status" value="1"/>
</dbReference>
<name>A0A6J4HTY9_9CHLR</name>
<keyword evidence="4 16" id="KW-0808">Transferase</keyword>
<dbReference type="EMBL" id="CADCTK010000253">
    <property type="protein sequence ID" value="CAA9233781.1"/>
    <property type="molecule type" value="Genomic_DNA"/>
</dbReference>
<dbReference type="SFLD" id="SFLDG01061">
    <property type="entry name" value="methylthiotransferase"/>
    <property type="match status" value="1"/>
</dbReference>
<dbReference type="SFLD" id="SFLDS00029">
    <property type="entry name" value="Radical_SAM"/>
    <property type="match status" value="1"/>
</dbReference>
<dbReference type="SFLD" id="SFLDG01082">
    <property type="entry name" value="B12-binding_domain_containing"/>
    <property type="match status" value="1"/>
</dbReference>
<keyword evidence="6" id="KW-0479">Metal-binding</keyword>
<dbReference type="AlphaFoldDB" id="A0A6J4HTY9"/>
<sequence length="437" mass="48949">MNKYHVWTVGCQMNVSDSERLEAALQAVGYAPTEQAEDADFIVLNSCSVRASAEERIVGKLGSLAHLKEQRPDAKIVLWGCMVGPNNESIFKGKLQMVDHFISPSAVDEVVALVPNPVYQFDEPVLPMANHEHPPVSVHVPIIYGCNMNCSYCVIPLRRGRERSRPMAEIVEECRRVVARGAREITLLGQIVDSYGHDLPGRPDLADLLEAVHETPGLLRLRFLTSHPAWMTQKLIDTVARLPRCMPEINLPIQAGHNEILRIMKRGYTVERYRDLLGRIRATIPNVSMTTDIIVGHPGETDEHFEATLALVNELRFGKVHIAAFSPRPGTKADAMEADPALAVPYWKKQLRRVELERAQAAIQTEDNQRWLDETVEVLVEDKVKGKWRGRSRQNKLVYFADEQEWTGKLARVGVDHTGPWSLSGGLVQDSVEALAS</sequence>
<dbReference type="InterPro" id="IPR058240">
    <property type="entry name" value="rSAM_sf"/>
</dbReference>
<comment type="cofactor">
    <cofactor evidence="1">
        <name>[4Fe-4S] cluster</name>
        <dbReference type="ChEBI" id="CHEBI:49883"/>
    </cofactor>
</comment>
<keyword evidence="3" id="KW-0004">4Fe-4S</keyword>
<dbReference type="GO" id="GO:0005829">
    <property type="term" value="C:cytosol"/>
    <property type="evidence" value="ECO:0007669"/>
    <property type="project" value="TreeGrafter"/>
</dbReference>
<feature type="domain" description="Radical SAM core" evidence="15">
    <location>
        <begin position="132"/>
        <end position="366"/>
    </location>
</feature>
<evidence type="ECO:0000256" key="9">
    <source>
        <dbReference type="ARBA" id="ARBA00033765"/>
    </source>
</evidence>
<dbReference type="CDD" id="cd01335">
    <property type="entry name" value="Radical_SAM"/>
    <property type="match status" value="1"/>
</dbReference>
<dbReference type="InterPro" id="IPR020612">
    <property type="entry name" value="Methylthiotransferase_CS"/>
</dbReference>
<dbReference type="SUPFAM" id="SSF102114">
    <property type="entry name" value="Radical SAM enzymes"/>
    <property type="match status" value="1"/>
</dbReference>
<comment type="catalytic activity">
    <reaction evidence="10">
        <text>N(6)-dimethylallyladenosine(37) in tRNA + (sulfur carrier)-SH + AH2 + 2 S-adenosyl-L-methionine = 2-methylsulfanyl-N(6)-dimethylallyladenosine(37) in tRNA + (sulfur carrier)-H + 5'-deoxyadenosine + L-methionine + A + S-adenosyl-L-homocysteine + 2 H(+)</text>
        <dbReference type="Rhea" id="RHEA:37067"/>
        <dbReference type="Rhea" id="RHEA-COMP:10375"/>
        <dbReference type="Rhea" id="RHEA-COMP:10376"/>
        <dbReference type="Rhea" id="RHEA-COMP:14737"/>
        <dbReference type="Rhea" id="RHEA-COMP:14739"/>
        <dbReference type="ChEBI" id="CHEBI:13193"/>
        <dbReference type="ChEBI" id="CHEBI:15378"/>
        <dbReference type="ChEBI" id="CHEBI:17319"/>
        <dbReference type="ChEBI" id="CHEBI:17499"/>
        <dbReference type="ChEBI" id="CHEBI:29917"/>
        <dbReference type="ChEBI" id="CHEBI:57844"/>
        <dbReference type="ChEBI" id="CHEBI:57856"/>
        <dbReference type="ChEBI" id="CHEBI:59789"/>
        <dbReference type="ChEBI" id="CHEBI:64428"/>
        <dbReference type="ChEBI" id="CHEBI:74415"/>
        <dbReference type="ChEBI" id="CHEBI:74417"/>
        <dbReference type="EC" id="2.8.4.3"/>
    </reaction>
</comment>
<dbReference type="InterPro" id="IPR006638">
    <property type="entry name" value="Elp3/MiaA/NifB-like_rSAM"/>
</dbReference>
<keyword evidence="8" id="KW-0411">Iron-sulfur</keyword>